<dbReference type="VEuPathDB" id="CryptoDB:Vbra_13261"/>
<dbReference type="Proteomes" id="UP000041254">
    <property type="component" value="Unassembled WGS sequence"/>
</dbReference>
<evidence type="ECO:0000256" key="1">
    <source>
        <dbReference type="SAM" id="MobiDB-lite"/>
    </source>
</evidence>
<proteinExistence type="predicted"/>
<feature type="region of interest" description="Disordered" evidence="1">
    <location>
        <begin position="1"/>
        <end position="21"/>
    </location>
</feature>
<feature type="compositionally biased region" description="Low complexity" evidence="1">
    <location>
        <begin position="529"/>
        <end position="539"/>
    </location>
</feature>
<name>A0A0G4ETN1_VITBC</name>
<accession>A0A0G4ETN1</accession>
<gene>
    <name evidence="2" type="ORF">Vbra_13261</name>
</gene>
<dbReference type="InParanoid" id="A0A0G4ETN1"/>
<feature type="region of interest" description="Disordered" evidence="1">
    <location>
        <begin position="529"/>
        <end position="586"/>
    </location>
</feature>
<evidence type="ECO:0000313" key="3">
    <source>
        <dbReference type="Proteomes" id="UP000041254"/>
    </source>
</evidence>
<protein>
    <recommendedName>
        <fullName evidence="4">F-box domain-containing protein</fullName>
    </recommendedName>
</protein>
<feature type="region of interest" description="Disordered" evidence="1">
    <location>
        <begin position="419"/>
        <end position="447"/>
    </location>
</feature>
<evidence type="ECO:0000313" key="2">
    <source>
        <dbReference type="EMBL" id="CEM01671.1"/>
    </source>
</evidence>
<dbReference type="EMBL" id="CDMY01000307">
    <property type="protein sequence ID" value="CEM01671.1"/>
    <property type="molecule type" value="Genomic_DNA"/>
</dbReference>
<reference evidence="2 3" key="1">
    <citation type="submission" date="2014-11" db="EMBL/GenBank/DDBJ databases">
        <authorList>
            <person name="Zhu J."/>
            <person name="Qi W."/>
            <person name="Song R."/>
        </authorList>
    </citation>
    <scope>NUCLEOTIDE SEQUENCE [LARGE SCALE GENOMIC DNA]</scope>
</reference>
<evidence type="ECO:0008006" key="4">
    <source>
        <dbReference type="Google" id="ProtNLM"/>
    </source>
</evidence>
<dbReference type="PhylomeDB" id="A0A0G4ETN1"/>
<feature type="compositionally biased region" description="Low complexity" evidence="1">
    <location>
        <begin position="1"/>
        <end position="15"/>
    </location>
</feature>
<dbReference type="AlphaFoldDB" id="A0A0G4ETN1"/>
<sequence>MGQAAPSAASSAAAPLPQPQEDQRVRLFDLPPEVDNEIFPFLGADLSIGLARLRRTCKHGRQHVDADLLKSQIDTQLTGKGLKDVISYDLPSLDLLQRLLYIIDKSGDWAATVRIIRVAVHQGRGGGQLPIELTSADVEGVGSRAVVNGRCEALRQLSLIQRHLNMELERLDGEERLDVHRLTIHTLQTLPANHPFRERYDPANPVCVCVSIMVRGAGGESYGQWATDPVCAIDEYEYASVRDAVLYRMQHRGSEVAYQGVHRRNDAPRHNQLRDLASQPPPIWDCRTISTIHRAALEDFYRVIVLHGDQPGHQFEAHISITSYSTFAAVHLYTTERPVMGVGAARFPQTVTVVREVMRAADPVMVFGNQLDVALPPAAGGAGGGQGGGQTAGPAAAAAASSSAAAGAAVGYTSQHNGGDLMDIDSGDGPAAPADGQGGGGGSSSDLLQKIRSMRSLVPQLASDLERADNIIATHTDNTEDGALLAGSLSSILDTLTDAQSALSKELAEIAGHTTQVSAGVPAAAVGVSSSRESPAAAAGGAGISRGEKRKAAASSASSGDDGEAERPHKRAKGDGGGSSTIAEDE</sequence>
<organism evidence="2 3">
    <name type="scientific">Vitrella brassicaformis (strain CCMP3155)</name>
    <dbReference type="NCBI Taxonomy" id="1169540"/>
    <lineage>
        <taxon>Eukaryota</taxon>
        <taxon>Sar</taxon>
        <taxon>Alveolata</taxon>
        <taxon>Colpodellida</taxon>
        <taxon>Vitrellaceae</taxon>
        <taxon>Vitrella</taxon>
    </lineage>
</organism>
<keyword evidence="3" id="KW-1185">Reference proteome</keyword>